<dbReference type="Proteomes" id="UP000296049">
    <property type="component" value="Unassembled WGS sequence"/>
</dbReference>
<evidence type="ECO:0000313" key="2">
    <source>
        <dbReference type="Proteomes" id="UP000296049"/>
    </source>
</evidence>
<organism evidence="1 2">
    <name type="scientific">Anas platyrhynchos</name>
    <name type="common">Mallard</name>
    <name type="synonym">Anas boschas</name>
    <dbReference type="NCBI Taxonomy" id="8839"/>
    <lineage>
        <taxon>Eukaryota</taxon>
        <taxon>Metazoa</taxon>
        <taxon>Chordata</taxon>
        <taxon>Craniata</taxon>
        <taxon>Vertebrata</taxon>
        <taxon>Euteleostomi</taxon>
        <taxon>Archelosauria</taxon>
        <taxon>Archosauria</taxon>
        <taxon>Dinosauria</taxon>
        <taxon>Saurischia</taxon>
        <taxon>Theropoda</taxon>
        <taxon>Coelurosauria</taxon>
        <taxon>Aves</taxon>
        <taxon>Neognathae</taxon>
        <taxon>Galloanserae</taxon>
        <taxon>Anseriformes</taxon>
        <taxon>Anatidae</taxon>
        <taxon>Anatinae</taxon>
        <taxon>Anas</taxon>
    </lineage>
</organism>
<accession>R0L991</accession>
<name>R0L991_ANAPL</name>
<proteinExistence type="predicted"/>
<reference evidence="2" key="1">
    <citation type="journal article" date="2013" name="Nat. Genet.">
        <title>The duck genome and transcriptome provide insight into an avian influenza virus reservoir species.</title>
        <authorList>
            <person name="Huang Y."/>
            <person name="Li Y."/>
            <person name="Burt D.W."/>
            <person name="Chen H."/>
            <person name="Zhang Y."/>
            <person name="Qian W."/>
            <person name="Kim H."/>
            <person name="Gan S."/>
            <person name="Zhao Y."/>
            <person name="Li J."/>
            <person name="Yi K."/>
            <person name="Feng H."/>
            <person name="Zhu P."/>
            <person name="Li B."/>
            <person name="Liu Q."/>
            <person name="Fairley S."/>
            <person name="Magor K.E."/>
            <person name="Du Z."/>
            <person name="Hu X."/>
            <person name="Goodman L."/>
            <person name="Tafer H."/>
            <person name="Vignal A."/>
            <person name="Lee T."/>
            <person name="Kim K.W."/>
            <person name="Sheng Z."/>
            <person name="An Y."/>
            <person name="Searle S."/>
            <person name="Herrero J."/>
            <person name="Groenen M.A."/>
            <person name="Crooijmans R.P."/>
            <person name="Faraut T."/>
            <person name="Cai Q."/>
            <person name="Webster R.G."/>
            <person name="Aldridge J.R."/>
            <person name="Warren W.C."/>
            <person name="Bartschat S."/>
            <person name="Kehr S."/>
            <person name="Marz M."/>
            <person name="Stadler P.F."/>
            <person name="Smith J."/>
            <person name="Kraus R.H."/>
            <person name="Zhao Y."/>
            <person name="Ren L."/>
            <person name="Fei J."/>
            <person name="Morisson M."/>
            <person name="Kaiser P."/>
            <person name="Griffin D.K."/>
            <person name="Rao M."/>
            <person name="Pitel F."/>
            <person name="Wang J."/>
            <person name="Li N."/>
        </authorList>
    </citation>
    <scope>NUCLEOTIDE SEQUENCE [LARGE SCALE GENOMIC DNA]</scope>
</reference>
<keyword evidence="2" id="KW-1185">Reference proteome</keyword>
<gene>
    <name evidence="1" type="ORF">Anapl_17515</name>
</gene>
<protein>
    <submittedName>
        <fullName evidence="1">Uncharacterized protein</fullName>
    </submittedName>
</protein>
<dbReference type="AlphaFoldDB" id="R0L991"/>
<dbReference type="EMBL" id="KB743565">
    <property type="protein sequence ID" value="EOA98014.1"/>
    <property type="molecule type" value="Genomic_DNA"/>
</dbReference>
<sequence length="375" mass="41974">MFCGNVTGEVYSVKNTEKVPYSPHFACSIYKMHENQLMLLTYTNRITPADLITIRQVQITGTSEKLLLHGPAAPGRAPPQSPPMASRFWRLWLACPSTDERMGAASSLCSDAKTSLGDSMVSVLSNSRDKYSSYQVCGEVMSMQKKKIVESREIYFLGKSSSRTTPKELCYKENFTHLQAHSALRVLGQSGRQVCTRKTTAPCTHFYPSSEHFEGRNMYHKAEGKLSAANPAGEDSLPTWKLAERGLHVIRSEHLMNRGGILSTAGASESSFLSKYLRTAETSTCWIFQRIEQGLQLIVFLHLFALLLTVENNDKDFHLCGFLPCYSIGAWSLSRMVIVHRQKLFLPSTVPQTHPAGYGKVKAPRRPFFTFLSSE</sequence>
<evidence type="ECO:0000313" key="1">
    <source>
        <dbReference type="EMBL" id="EOA98014.1"/>
    </source>
</evidence>